<dbReference type="AlphaFoldDB" id="A0A182UQ70"/>
<evidence type="ECO:0000313" key="4">
    <source>
        <dbReference type="Proteomes" id="UP000075903"/>
    </source>
</evidence>
<name>A0A182UQ70_ANOME</name>
<proteinExistence type="predicted"/>
<keyword evidence="4" id="KW-1185">Reference proteome</keyword>
<protein>
    <submittedName>
        <fullName evidence="3">Uncharacterized protein</fullName>
    </submittedName>
</protein>
<keyword evidence="1" id="KW-1133">Transmembrane helix</keyword>
<feature type="signal peptide" evidence="2">
    <location>
        <begin position="1"/>
        <end position="17"/>
    </location>
</feature>
<dbReference type="EnsemblMetazoa" id="AMEM001742-RA">
    <property type="protein sequence ID" value="AMEM001742-PA"/>
    <property type="gene ID" value="AMEM001742"/>
</dbReference>
<keyword evidence="1" id="KW-0472">Membrane</keyword>
<evidence type="ECO:0000256" key="2">
    <source>
        <dbReference type="SAM" id="SignalP"/>
    </source>
</evidence>
<organism evidence="3 4">
    <name type="scientific">Anopheles merus</name>
    <name type="common">Mosquito</name>
    <dbReference type="NCBI Taxonomy" id="30066"/>
    <lineage>
        <taxon>Eukaryota</taxon>
        <taxon>Metazoa</taxon>
        <taxon>Ecdysozoa</taxon>
        <taxon>Arthropoda</taxon>
        <taxon>Hexapoda</taxon>
        <taxon>Insecta</taxon>
        <taxon>Pterygota</taxon>
        <taxon>Neoptera</taxon>
        <taxon>Endopterygota</taxon>
        <taxon>Diptera</taxon>
        <taxon>Nematocera</taxon>
        <taxon>Culicoidea</taxon>
        <taxon>Culicidae</taxon>
        <taxon>Anophelinae</taxon>
        <taxon>Anopheles</taxon>
    </lineage>
</organism>
<sequence length="148" mass="15764">MPLLLLLLSIVNNICYQQHTTSYNGGKYINLPFGPPGPPRPPRMPRGGGPRIPPRPPIGPIGPMFSGFGVAFFTSTSLPEMVCLGVLSSSFTTCSESNVLISSSLISEVSPPTKILPYRAFAFFGSTFLLLITCSLTATTLSIESALL</sequence>
<evidence type="ECO:0000256" key="1">
    <source>
        <dbReference type="SAM" id="Phobius"/>
    </source>
</evidence>
<keyword evidence="2" id="KW-0732">Signal</keyword>
<dbReference type="Proteomes" id="UP000075903">
    <property type="component" value="Unassembled WGS sequence"/>
</dbReference>
<reference evidence="3" key="1">
    <citation type="submission" date="2020-05" db="UniProtKB">
        <authorList>
            <consortium name="EnsemblMetazoa"/>
        </authorList>
    </citation>
    <scope>IDENTIFICATION</scope>
    <source>
        <strain evidence="3">MAF</strain>
    </source>
</reference>
<keyword evidence="1" id="KW-0812">Transmembrane</keyword>
<feature type="transmembrane region" description="Helical" evidence="1">
    <location>
        <begin position="120"/>
        <end position="143"/>
    </location>
</feature>
<accession>A0A182UQ70</accession>
<dbReference type="VEuPathDB" id="VectorBase:AMEM001742"/>
<feature type="chain" id="PRO_5008138460" evidence="2">
    <location>
        <begin position="18"/>
        <end position="148"/>
    </location>
</feature>
<evidence type="ECO:0000313" key="3">
    <source>
        <dbReference type="EnsemblMetazoa" id="AMEM001742-PA"/>
    </source>
</evidence>